<evidence type="ECO:0000313" key="2">
    <source>
        <dbReference type="Proteomes" id="UP000238762"/>
    </source>
</evidence>
<sequence length="74" mass="8497">MFYKTGNPNAQAVNKLLEKLGYQVRVGKQWSATEKATKLGLSDRKPVETNSRSQKDQMLWSSKIIPILKEYILK</sequence>
<organism evidence="1 2">
    <name type="scientific">Merismopedia glauca CCAP 1448/3</name>
    <dbReference type="NCBI Taxonomy" id="1296344"/>
    <lineage>
        <taxon>Bacteria</taxon>
        <taxon>Bacillati</taxon>
        <taxon>Cyanobacteriota</taxon>
        <taxon>Cyanophyceae</taxon>
        <taxon>Synechococcales</taxon>
        <taxon>Merismopediaceae</taxon>
        <taxon>Merismopedia</taxon>
    </lineage>
</organism>
<comment type="caution">
    <text evidence="1">The sequence shown here is derived from an EMBL/GenBank/DDBJ whole genome shotgun (WGS) entry which is preliminary data.</text>
</comment>
<dbReference type="Proteomes" id="UP000238762">
    <property type="component" value="Unassembled WGS sequence"/>
</dbReference>
<accession>A0A2T1BZD8</accession>
<evidence type="ECO:0000313" key="1">
    <source>
        <dbReference type="EMBL" id="PSB01389.1"/>
    </source>
</evidence>
<proteinExistence type="predicted"/>
<gene>
    <name evidence="1" type="ORF">C7B64_18545</name>
</gene>
<reference evidence="1 2" key="2">
    <citation type="submission" date="2018-03" db="EMBL/GenBank/DDBJ databases">
        <title>The ancient ancestry and fast evolution of plastids.</title>
        <authorList>
            <person name="Moore K.R."/>
            <person name="Magnabosco C."/>
            <person name="Momper L."/>
            <person name="Gold D.A."/>
            <person name="Bosak T."/>
            <person name="Fournier G.P."/>
        </authorList>
    </citation>
    <scope>NUCLEOTIDE SEQUENCE [LARGE SCALE GENOMIC DNA]</scope>
    <source>
        <strain evidence="1 2">CCAP 1448/3</strain>
    </source>
</reference>
<keyword evidence="2" id="KW-1185">Reference proteome</keyword>
<name>A0A2T1BZD8_9CYAN</name>
<dbReference type="EMBL" id="PVWJ01000110">
    <property type="protein sequence ID" value="PSB01389.1"/>
    <property type="molecule type" value="Genomic_DNA"/>
</dbReference>
<protein>
    <submittedName>
        <fullName evidence="1">Uncharacterized protein</fullName>
    </submittedName>
</protein>
<dbReference type="AlphaFoldDB" id="A0A2T1BZD8"/>
<reference evidence="1 2" key="1">
    <citation type="submission" date="2018-02" db="EMBL/GenBank/DDBJ databases">
        <authorList>
            <person name="Cohen D.B."/>
            <person name="Kent A.D."/>
        </authorList>
    </citation>
    <scope>NUCLEOTIDE SEQUENCE [LARGE SCALE GENOMIC DNA]</scope>
    <source>
        <strain evidence="1 2">CCAP 1448/3</strain>
    </source>
</reference>